<dbReference type="InterPro" id="IPR040134">
    <property type="entry name" value="PSMD12/CSN4"/>
</dbReference>
<keyword evidence="7" id="KW-0539">Nucleus</keyword>
<feature type="domain" description="PCI" evidence="8">
    <location>
        <begin position="200"/>
        <end position="369"/>
    </location>
</feature>
<comment type="caution">
    <text evidence="9">The sequence shown here is derived from an EMBL/GenBank/DDBJ whole genome shotgun (WGS) entry which is preliminary data.</text>
</comment>
<evidence type="ECO:0000256" key="5">
    <source>
        <dbReference type="ARBA" id="ARBA00022490"/>
    </source>
</evidence>
<evidence type="ECO:0000256" key="1">
    <source>
        <dbReference type="ARBA" id="ARBA00004123"/>
    </source>
</evidence>
<evidence type="ECO:0000256" key="7">
    <source>
        <dbReference type="ARBA" id="ARBA00023242"/>
    </source>
</evidence>
<protein>
    <recommendedName>
        <fullName evidence="4">COP9 signalosome complex subunit 4</fullName>
    </recommendedName>
</protein>
<dbReference type="GO" id="GO:0008180">
    <property type="term" value="C:COP9 signalosome"/>
    <property type="evidence" value="ECO:0007669"/>
    <property type="project" value="UniProtKB-KW"/>
</dbReference>
<keyword evidence="6" id="KW-0736">Signalosome</keyword>
<dbReference type="SMART" id="SM00088">
    <property type="entry name" value="PINT"/>
    <property type="match status" value="1"/>
</dbReference>
<comment type="similarity">
    <text evidence="3">Belongs to the CSN4 family.</text>
</comment>
<dbReference type="InterPro" id="IPR000717">
    <property type="entry name" value="PCI_dom"/>
</dbReference>
<dbReference type="Gene3D" id="1.10.10.10">
    <property type="entry name" value="Winged helix-like DNA-binding domain superfamily/Winged helix DNA-binding domain"/>
    <property type="match status" value="1"/>
</dbReference>
<dbReference type="InterPro" id="IPR036388">
    <property type="entry name" value="WH-like_DNA-bd_sf"/>
</dbReference>
<dbReference type="Pfam" id="PF01399">
    <property type="entry name" value="PCI"/>
    <property type="match status" value="1"/>
</dbReference>
<evidence type="ECO:0000256" key="3">
    <source>
        <dbReference type="ARBA" id="ARBA00010417"/>
    </source>
</evidence>
<dbReference type="Proteomes" id="UP000749293">
    <property type="component" value="Unassembled WGS sequence"/>
</dbReference>
<sequence length="432" mass="46658">MPPNPKVAEALASAGQAADKGKVYEDMLSRIKELSTPSTAADDLVAIATSFFGASLGVVATRSVLGTFVETLRSIEVGGGADLWIEVGDRTLELLSGQPANYADAEATVRELVASAHEEQEDFVAAARTLAAIPLDSSQRQLTAAQRAQTWIRIARNLLEVDDSTGADVYVSKLKNMMHQVEDADLTLHFNLCQARILDAKRDFLPAANKYHEVSFSRAIAEDERLHTLSMAARCAILAPAGPLRGRTLGRLHKDDRSPQLPEFPMLESMLLDRLLGPDQVAAFARDLQPHQLATTSDGSTVLARAVVEHNLVGASKLYANIRFDDLGLLLGLDAARAEEITAGMIEQGRLVGRIDQLDGIVYFGGGEASGEKGSGRTVAAFGKEIARWDTNVQSLADEVENITTALHQKFPVLFFFSLSLSLFFSPTPSPF</sequence>
<name>A0A9P4YWN4_9HYPO</name>
<evidence type="ECO:0000313" key="10">
    <source>
        <dbReference type="Proteomes" id="UP000749293"/>
    </source>
</evidence>
<keyword evidence="5" id="KW-0963">Cytoplasm</keyword>
<dbReference type="AlphaFoldDB" id="A0A9P4YWN4"/>
<dbReference type="SUPFAM" id="SSF46785">
    <property type="entry name" value="Winged helix' DNA-binding domain"/>
    <property type="match status" value="1"/>
</dbReference>
<evidence type="ECO:0000256" key="2">
    <source>
        <dbReference type="ARBA" id="ARBA00004496"/>
    </source>
</evidence>
<accession>A0A9P4YWN4</accession>
<dbReference type="GO" id="GO:0005829">
    <property type="term" value="C:cytosol"/>
    <property type="evidence" value="ECO:0007669"/>
    <property type="project" value="TreeGrafter"/>
</dbReference>
<dbReference type="Pfam" id="PF22241">
    <property type="entry name" value="PSMD12-CSN4_N"/>
    <property type="match status" value="1"/>
</dbReference>
<dbReference type="EMBL" id="JAANYQ010000006">
    <property type="protein sequence ID" value="KAF4123415.1"/>
    <property type="molecule type" value="Genomic_DNA"/>
</dbReference>
<comment type="subcellular location">
    <subcellularLocation>
        <location evidence="2">Cytoplasm</location>
    </subcellularLocation>
    <subcellularLocation>
        <location evidence="1">Nucleus</location>
    </subcellularLocation>
</comment>
<organism evidence="9 10">
    <name type="scientific">Geosmithia morbida</name>
    <dbReference type="NCBI Taxonomy" id="1094350"/>
    <lineage>
        <taxon>Eukaryota</taxon>
        <taxon>Fungi</taxon>
        <taxon>Dikarya</taxon>
        <taxon>Ascomycota</taxon>
        <taxon>Pezizomycotina</taxon>
        <taxon>Sordariomycetes</taxon>
        <taxon>Hypocreomycetidae</taxon>
        <taxon>Hypocreales</taxon>
        <taxon>Bionectriaceae</taxon>
        <taxon>Geosmithia</taxon>
    </lineage>
</organism>
<evidence type="ECO:0000256" key="4">
    <source>
        <dbReference type="ARBA" id="ARBA00014881"/>
    </source>
</evidence>
<reference evidence="9" key="1">
    <citation type="submission" date="2020-03" db="EMBL/GenBank/DDBJ databases">
        <title>Site-based positive gene gene selection in Geosmithia morbida across the United States reveals a broad range of putative effectors and factors for local host and environmental adapation.</title>
        <authorList>
            <person name="Onufrak A."/>
            <person name="Murdoch R.W."/>
            <person name="Gazis R."/>
            <person name="Huff M."/>
            <person name="Staton M."/>
            <person name="Klingeman W."/>
            <person name="Hadziabdic D."/>
        </authorList>
    </citation>
    <scope>NUCLEOTIDE SEQUENCE</scope>
    <source>
        <strain evidence="9">1262</strain>
    </source>
</reference>
<evidence type="ECO:0000259" key="8">
    <source>
        <dbReference type="PROSITE" id="PS50250"/>
    </source>
</evidence>
<evidence type="ECO:0000256" key="6">
    <source>
        <dbReference type="ARBA" id="ARBA00022790"/>
    </source>
</evidence>
<keyword evidence="10" id="KW-1185">Reference proteome</keyword>
<dbReference type="PANTHER" id="PTHR10855">
    <property type="entry name" value="26S PROTEASOME NON-ATPASE REGULATORY SUBUNIT 12/COP9 SIGNALOSOME COMPLEX SUBUNIT 4"/>
    <property type="match status" value="1"/>
</dbReference>
<dbReference type="InterPro" id="IPR036390">
    <property type="entry name" value="WH_DNA-bd_sf"/>
</dbReference>
<dbReference type="RefSeq" id="XP_035322067.1">
    <property type="nucleotide sequence ID" value="XM_035468086.1"/>
</dbReference>
<proteinExistence type="inferred from homology"/>
<gene>
    <name evidence="9" type="ORF">GMORB2_6116</name>
</gene>
<evidence type="ECO:0000313" key="9">
    <source>
        <dbReference type="EMBL" id="KAF4123415.1"/>
    </source>
</evidence>
<dbReference type="PANTHER" id="PTHR10855:SF2">
    <property type="entry name" value="COP9 SIGNALOSOME COMPLEX SUBUNIT 4"/>
    <property type="match status" value="1"/>
</dbReference>
<dbReference type="OrthoDB" id="295656at2759"/>
<dbReference type="PROSITE" id="PS50250">
    <property type="entry name" value="PCI"/>
    <property type="match status" value="1"/>
</dbReference>
<dbReference type="InterPro" id="IPR054559">
    <property type="entry name" value="PSMD12-CSN4-like_N"/>
</dbReference>
<dbReference type="GeneID" id="55972341"/>